<evidence type="ECO:0008006" key="8">
    <source>
        <dbReference type="Google" id="ProtNLM"/>
    </source>
</evidence>
<evidence type="ECO:0000313" key="6">
    <source>
        <dbReference type="Proteomes" id="UP000504638"/>
    </source>
</evidence>
<evidence type="ECO:0000256" key="1">
    <source>
        <dbReference type="ARBA" id="ARBA00004123"/>
    </source>
</evidence>
<reference evidence="5 7" key="1">
    <citation type="submission" date="2020-01" db="EMBL/GenBank/DDBJ databases">
        <authorList>
            <consortium name="DOE Joint Genome Institute"/>
            <person name="Haridas S."/>
            <person name="Albert R."/>
            <person name="Binder M."/>
            <person name="Bloem J."/>
            <person name="Labutti K."/>
            <person name="Salamov A."/>
            <person name="Andreopoulos B."/>
            <person name="Baker S.E."/>
            <person name="Barry K."/>
            <person name="Bills G."/>
            <person name="Bluhm B.H."/>
            <person name="Cannon C."/>
            <person name="Castanera R."/>
            <person name="Culley D.E."/>
            <person name="Daum C."/>
            <person name="Ezra D."/>
            <person name="Gonzalez J.B."/>
            <person name="Henrissat B."/>
            <person name="Kuo A."/>
            <person name="Liang C."/>
            <person name="Lipzen A."/>
            <person name="Lutzoni F."/>
            <person name="Magnuson J."/>
            <person name="Mondo S."/>
            <person name="Nolan M."/>
            <person name="Ohm R."/>
            <person name="Pangilinan J."/>
            <person name="Park H.-J."/>
            <person name="Ramirez L."/>
            <person name="Alfaro M."/>
            <person name="Sun H."/>
            <person name="Tritt A."/>
            <person name="Yoshinaga Y."/>
            <person name="Zwiers L.-H."/>
            <person name="Turgeon B.G."/>
            <person name="Goodwin S.B."/>
            <person name="Spatafora J.W."/>
            <person name="Crous P.W."/>
            <person name="Grigoriev I.V."/>
        </authorList>
    </citation>
    <scope>NUCLEOTIDE SEQUENCE</scope>
    <source>
        <strain evidence="5 7">CBS 781.70</strain>
    </source>
</reference>
<dbReference type="PIRSF" id="PIRSF000777">
    <property type="entry name" value="RNA_polIII_C31"/>
    <property type="match status" value="1"/>
</dbReference>
<keyword evidence="6" id="KW-1185">Reference proteome</keyword>
<proteinExistence type="inferred from homology"/>
<dbReference type="Pfam" id="PF11705">
    <property type="entry name" value="RNA_pol_3_Rpc31"/>
    <property type="match status" value="1"/>
</dbReference>
<protein>
    <recommendedName>
        <fullName evidence="8">DNA-directed RNA polymerase III subunit</fullName>
    </recommendedName>
</protein>
<evidence type="ECO:0000313" key="5">
    <source>
        <dbReference type="EMBL" id="KAF1814838.1"/>
    </source>
</evidence>
<accession>A0A6G1G9T2</accession>
<dbReference type="InterPro" id="IPR024661">
    <property type="entry name" value="RNA_pol_III_Rpc31"/>
</dbReference>
<comment type="similarity">
    <text evidence="2">Belongs to the eukaryotic RPC7 RNA polymerase subunit family.</text>
</comment>
<gene>
    <name evidence="5 7" type="ORF">P152DRAFT_367721</name>
</gene>
<evidence type="ECO:0000256" key="4">
    <source>
        <dbReference type="SAM" id="MobiDB-lite"/>
    </source>
</evidence>
<evidence type="ECO:0000313" key="7">
    <source>
        <dbReference type="RefSeq" id="XP_033536469.1"/>
    </source>
</evidence>
<dbReference type="EMBL" id="ML975152">
    <property type="protein sequence ID" value="KAF1814838.1"/>
    <property type="molecule type" value="Genomic_DNA"/>
</dbReference>
<dbReference type="GO" id="GO:0005634">
    <property type="term" value="C:nucleus"/>
    <property type="evidence" value="ECO:0007669"/>
    <property type="project" value="UniProtKB-SubCell"/>
</dbReference>
<reference evidence="7" key="3">
    <citation type="submission" date="2025-04" db="UniProtKB">
        <authorList>
            <consortium name="RefSeq"/>
        </authorList>
    </citation>
    <scope>IDENTIFICATION</scope>
    <source>
        <strain evidence="7">CBS 781.70</strain>
    </source>
</reference>
<feature type="non-terminal residue" evidence="5">
    <location>
        <position position="198"/>
    </location>
</feature>
<dbReference type="RefSeq" id="XP_033536469.1">
    <property type="nucleotide sequence ID" value="XM_033675453.1"/>
</dbReference>
<feature type="region of interest" description="Disordered" evidence="4">
    <location>
        <begin position="100"/>
        <end position="198"/>
    </location>
</feature>
<dbReference type="GeneID" id="54416023"/>
<name>A0A6G1G9T2_9PEZI</name>
<feature type="non-terminal residue" evidence="5">
    <location>
        <position position="1"/>
    </location>
</feature>
<comment type="subcellular location">
    <subcellularLocation>
        <location evidence="1">Nucleus</location>
    </subcellularLocation>
</comment>
<dbReference type="OrthoDB" id="5377312at2759"/>
<evidence type="ECO:0000256" key="3">
    <source>
        <dbReference type="ARBA" id="ARBA00023242"/>
    </source>
</evidence>
<sequence length="198" mass="22848">VQRPIPPSARERTQIAHYRDIRDRIRDGPHYAILGETTQGVNEYIPQSVNTMSNPFEDMPTYAHSYKRVKRKIPKLDTRSYELRFFPEQLWTLLDPEKRELTEEEQAVKKRKMAKDRLERIGDEEDEEVEGKGKKAGVDDDEDAADSDEDADAPEEELDDAFDDDEDDLEGDNDYNALQYWKEDDEGEGDDDGGGGFD</sequence>
<reference evidence="7" key="2">
    <citation type="submission" date="2020-04" db="EMBL/GenBank/DDBJ databases">
        <authorList>
            <consortium name="NCBI Genome Project"/>
        </authorList>
    </citation>
    <scope>NUCLEOTIDE SEQUENCE</scope>
    <source>
        <strain evidence="7">CBS 781.70</strain>
    </source>
</reference>
<dbReference type="Proteomes" id="UP000504638">
    <property type="component" value="Unplaced"/>
</dbReference>
<dbReference type="GO" id="GO:0006383">
    <property type="term" value="P:transcription by RNA polymerase III"/>
    <property type="evidence" value="ECO:0007669"/>
    <property type="project" value="InterPro"/>
</dbReference>
<dbReference type="AlphaFoldDB" id="A0A6G1G9T2"/>
<feature type="compositionally biased region" description="Acidic residues" evidence="4">
    <location>
        <begin position="139"/>
        <end position="173"/>
    </location>
</feature>
<organism evidence="5">
    <name type="scientific">Eremomyces bilateralis CBS 781.70</name>
    <dbReference type="NCBI Taxonomy" id="1392243"/>
    <lineage>
        <taxon>Eukaryota</taxon>
        <taxon>Fungi</taxon>
        <taxon>Dikarya</taxon>
        <taxon>Ascomycota</taxon>
        <taxon>Pezizomycotina</taxon>
        <taxon>Dothideomycetes</taxon>
        <taxon>Dothideomycetes incertae sedis</taxon>
        <taxon>Eremomycetales</taxon>
        <taxon>Eremomycetaceae</taxon>
        <taxon>Eremomyces</taxon>
    </lineage>
</organism>
<feature type="compositionally biased region" description="Acidic residues" evidence="4">
    <location>
        <begin position="183"/>
        <end position="198"/>
    </location>
</feature>
<keyword evidence="3" id="KW-0539">Nucleus</keyword>
<evidence type="ECO:0000256" key="2">
    <source>
        <dbReference type="ARBA" id="ARBA00008352"/>
    </source>
</evidence>